<keyword evidence="3" id="KW-0597">Phosphoprotein</keyword>
<dbReference type="PROSITE" id="PS50112">
    <property type="entry name" value="PAS"/>
    <property type="match status" value="2"/>
</dbReference>
<dbReference type="SUPFAM" id="SSF55785">
    <property type="entry name" value="PYP-like sensor domain (PAS domain)"/>
    <property type="match status" value="2"/>
</dbReference>
<keyword evidence="5" id="KW-0418">Kinase</keyword>
<dbReference type="InterPro" id="IPR003018">
    <property type="entry name" value="GAF"/>
</dbReference>
<evidence type="ECO:0000256" key="3">
    <source>
        <dbReference type="ARBA" id="ARBA00022553"/>
    </source>
</evidence>
<dbReference type="PANTHER" id="PTHR43304:SF1">
    <property type="entry name" value="PAC DOMAIN-CONTAINING PROTEIN"/>
    <property type="match status" value="1"/>
</dbReference>
<sequence>MQERLNLENLKDVLSLAARGAPFDDLLASLLQAACRLTGDATMATIYVAERGGAELELAASIGMDGALAAALARVPVGAREAACGRAAHLRQAVIVEDIAAEPRMAPWLPLAAAHGVQACWSYPLHAPGDGVIGTLAFYHRAPCAPAPALADDIAYFADLAALVVQRHLREADTGRRHRLYEAVLSSTPDLVYVFGLDHRFVYANAVLLQMWGKSWDEAIGKNCLELGYPAWHAEMHGREIEQVKATRRAIRGEVPFNGTFGRRIYDYIFVPVLGLDGEVEAVAGTTRDVTERKQFEDELLASQERFRTITNAMPQMVWTALPDGSIDYHNDQFHEFVGLAPDEAEGTAWAEAVLHPDDRLAGREIWNRSVARGEPYEMTYRLRHRSGEYRWILARALPVRDGAGQIVKWMGTDTCSAQGHR</sequence>
<evidence type="ECO:0000256" key="5">
    <source>
        <dbReference type="ARBA" id="ARBA00022777"/>
    </source>
</evidence>
<dbReference type="EC" id="2.7.13.3" evidence="2"/>
<evidence type="ECO:0000259" key="6">
    <source>
        <dbReference type="PROSITE" id="PS50112"/>
    </source>
</evidence>
<dbReference type="SMART" id="SM00065">
    <property type="entry name" value="GAF"/>
    <property type="match status" value="1"/>
</dbReference>
<dbReference type="InterPro" id="IPR001610">
    <property type="entry name" value="PAC"/>
</dbReference>
<dbReference type="CDD" id="cd00130">
    <property type="entry name" value="PAS"/>
    <property type="match status" value="2"/>
</dbReference>
<feature type="domain" description="PAS" evidence="6">
    <location>
        <begin position="303"/>
        <end position="374"/>
    </location>
</feature>
<dbReference type="SMART" id="SM00086">
    <property type="entry name" value="PAC"/>
    <property type="match status" value="1"/>
</dbReference>
<dbReference type="EMBL" id="JBHSMZ010000001">
    <property type="protein sequence ID" value="MFC5546892.1"/>
    <property type="molecule type" value="Genomic_DNA"/>
</dbReference>
<gene>
    <name evidence="8" type="ORF">ACFPO9_00005</name>
</gene>
<feature type="domain" description="PAS" evidence="6">
    <location>
        <begin position="177"/>
        <end position="254"/>
    </location>
</feature>
<reference evidence="9" key="1">
    <citation type="journal article" date="2019" name="Int. J. Syst. Evol. Microbiol.">
        <title>The Global Catalogue of Microorganisms (GCM) 10K type strain sequencing project: providing services to taxonomists for standard genome sequencing and annotation.</title>
        <authorList>
            <consortium name="The Broad Institute Genomics Platform"/>
            <consortium name="The Broad Institute Genome Sequencing Center for Infectious Disease"/>
            <person name="Wu L."/>
            <person name="Ma J."/>
        </authorList>
    </citation>
    <scope>NUCLEOTIDE SEQUENCE [LARGE SCALE GENOMIC DNA]</scope>
    <source>
        <strain evidence="9">CGMCC 4.5798</strain>
    </source>
</reference>
<evidence type="ECO:0000313" key="8">
    <source>
        <dbReference type="EMBL" id="MFC5546892.1"/>
    </source>
</evidence>
<dbReference type="InterPro" id="IPR013655">
    <property type="entry name" value="PAS_fold_3"/>
</dbReference>
<dbReference type="PANTHER" id="PTHR43304">
    <property type="entry name" value="PHYTOCHROME-LIKE PROTEIN CPH1"/>
    <property type="match status" value="1"/>
</dbReference>
<feature type="domain" description="PAC" evidence="7">
    <location>
        <begin position="251"/>
        <end position="302"/>
    </location>
</feature>
<dbReference type="Pfam" id="PF13185">
    <property type="entry name" value="GAF_2"/>
    <property type="match status" value="1"/>
</dbReference>
<keyword evidence="4" id="KW-0808">Transferase</keyword>
<dbReference type="NCBIfam" id="TIGR00229">
    <property type="entry name" value="sensory_box"/>
    <property type="match status" value="2"/>
</dbReference>
<dbReference type="Gene3D" id="3.30.450.40">
    <property type="match status" value="1"/>
</dbReference>
<feature type="domain" description="PAC" evidence="7">
    <location>
        <begin position="377"/>
        <end position="422"/>
    </location>
</feature>
<dbReference type="RefSeq" id="WP_379765157.1">
    <property type="nucleotide sequence ID" value="NZ_JBHSMZ010000001.1"/>
</dbReference>
<dbReference type="InterPro" id="IPR029016">
    <property type="entry name" value="GAF-like_dom_sf"/>
</dbReference>
<dbReference type="InterPro" id="IPR013656">
    <property type="entry name" value="PAS_4"/>
</dbReference>
<dbReference type="Pfam" id="PF08448">
    <property type="entry name" value="PAS_4"/>
    <property type="match status" value="1"/>
</dbReference>
<organism evidence="8 9">
    <name type="scientific">Massilia aerilata</name>
    <dbReference type="NCBI Taxonomy" id="453817"/>
    <lineage>
        <taxon>Bacteria</taxon>
        <taxon>Pseudomonadati</taxon>
        <taxon>Pseudomonadota</taxon>
        <taxon>Betaproteobacteria</taxon>
        <taxon>Burkholderiales</taxon>
        <taxon>Oxalobacteraceae</taxon>
        <taxon>Telluria group</taxon>
        <taxon>Massilia</taxon>
    </lineage>
</organism>
<evidence type="ECO:0000313" key="9">
    <source>
        <dbReference type="Proteomes" id="UP001596086"/>
    </source>
</evidence>
<dbReference type="Pfam" id="PF08447">
    <property type="entry name" value="PAS_3"/>
    <property type="match status" value="1"/>
</dbReference>
<dbReference type="SUPFAM" id="SSF55781">
    <property type="entry name" value="GAF domain-like"/>
    <property type="match status" value="1"/>
</dbReference>
<comment type="caution">
    <text evidence="8">The sequence shown here is derived from an EMBL/GenBank/DDBJ whole genome shotgun (WGS) entry which is preliminary data.</text>
</comment>
<comment type="catalytic activity">
    <reaction evidence="1">
        <text>ATP + protein L-histidine = ADP + protein N-phospho-L-histidine.</text>
        <dbReference type="EC" id="2.7.13.3"/>
    </reaction>
</comment>
<evidence type="ECO:0000256" key="1">
    <source>
        <dbReference type="ARBA" id="ARBA00000085"/>
    </source>
</evidence>
<protein>
    <recommendedName>
        <fullName evidence="2">histidine kinase</fullName>
        <ecNumber evidence="2">2.7.13.3</ecNumber>
    </recommendedName>
</protein>
<dbReference type="InterPro" id="IPR000014">
    <property type="entry name" value="PAS"/>
</dbReference>
<dbReference type="PROSITE" id="PS50113">
    <property type="entry name" value="PAC"/>
    <property type="match status" value="2"/>
</dbReference>
<accession>A0ABW0RV95</accession>
<dbReference type="InterPro" id="IPR000700">
    <property type="entry name" value="PAS-assoc_C"/>
</dbReference>
<evidence type="ECO:0000259" key="7">
    <source>
        <dbReference type="PROSITE" id="PS50113"/>
    </source>
</evidence>
<dbReference type="InterPro" id="IPR052162">
    <property type="entry name" value="Sensor_kinase/Photoreceptor"/>
</dbReference>
<proteinExistence type="predicted"/>
<name>A0ABW0RV95_9BURK</name>
<dbReference type="InterPro" id="IPR035965">
    <property type="entry name" value="PAS-like_dom_sf"/>
</dbReference>
<dbReference type="Proteomes" id="UP001596086">
    <property type="component" value="Unassembled WGS sequence"/>
</dbReference>
<dbReference type="SMART" id="SM00091">
    <property type="entry name" value="PAS"/>
    <property type="match status" value="2"/>
</dbReference>
<dbReference type="Gene3D" id="3.30.450.20">
    <property type="entry name" value="PAS domain"/>
    <property type="match status" value="2"/>
</dbReference>
<evidence type="ECO:0000256" key="4">
    <source>
        <dbReference type="ARBA" id="ARBA00022679"/>
    </source>
</evidence>
<evidence type="ECO:0000256" key="2">
    <source>
        <dbReference type="ARBA" id="ARBA00012438"/>
    </source>
</evidence>
<keyword evidence="9" id="KW-1185">Reference proteome</keyword>